<proteinExistence type="predicted"/>
<accession>A0AAD3TXM6</accession>
<comment type="caution">
    <text evidence="2">The sequence shown here is derived from an EMBL/GenBank/DDBJ whole genome shotgun (WGS) entry which is preliminary data.</text>
</comment>
<reference evidence="2" key="1">
    <citation type="journal article" date="2023" name="BMC Genomics">
        <title>Chromosome-level genome assemblies of Cutaneotrichosporon spp. (Trichosporonales, Basidiomycota) reveal imbalanced evolution between nucleotide sequences and chromosome synteny.</title>
        <authorList>
            <person name="Kobayashi Y."/>
            <person name="Kayamori A."/>
            <person name="Aoki K."/>
            <person name="Shiwa Y."/>
            <person name="Matsutani M."/>
            <person name="Fujita N."/>
            <person name="Sugita T."/>
            <person name="Iwasaki W."/>
            <person name="Tanaka N."/>
            <person name="Takashima M."/>
        </authorList>
    </citation>
    <scope>NUCLEOTIDE SEQUENCE</scope>
    <source>
        <strain evidence="2">HIS016</strain>
    </source>
</reference>
<evidence type="ECO:0000313" key="3">
    <source>
        <dbReference type="Proteomes" id="UP001222932"/>
    </source>
</evidence>
<name>A0AAD3TXM6_9TREE</name>
<keyword evidence="3" id="KW-1185">Reference proteome</keyword>
<feature type="region of interest" description="Disordered" evidence="1">
    <location>
        <begin position="1"/>
        <end position="21"/>
    </location>
</feature>
<dbReference type="Proteomes" id="UP001222932">
    <property type="component" value="Unassembled WGS sequence"/>
</dbReference>
<organism evidence="2 3">
    <name type="scientific">Cutaneotrichosporon spelunceum</name>
    <dbReference type="NCBI Taxonomy" id="1672016"/>
    <lineage>
        <taxon>Eukaryota</taxon>
        <taxon>Fungi</taxon>
        <taxon>Dikarya</taxon>
        <taxon>Basidiomycota</taxon>
        <taxon>Agaricomycotina</taxon>
        <taxon>Tremellomycetes</taxon>
        <taxon>Trichosporonales</taxon>
        <taxon>Trichosporonaceae</taxon>
        <taxon>Cutaneotrichosporon</taxon>
    </lineage>
</organism>
<reference evidence="2" key="2">
    <citation type="submission" date="2023-06" db="EMBL/GenBank/DDBJ databases">
        <authorList>
            <person name="Kobayashi Y."/>
            <person name="Kayamori A."/>
            <person name="Aoki K."/>
            <person name="Shiwa Y."/>
            <person name="Fujita N."/>
            <person name="Sugita T."/>
            <person name="Iwasaki W."/>
            <person name="Tanaka N."/>
            <person name="Takashima M."/>
        </authorList>
    </citation>
    <scope>NUCLEOTIDE SEQUENCE</scope>
    <source>
        <strain evidence="2">HIS016</strain>
    </source>
</reference>
<sequence length="309" mass="33828">MPKASRSTHPGPSSPNIPIYTRLGIPTRRVPPRTRHVPGLTKRVVLYDCQTPGHTVHAYVFETHLNGVPIPIDPAEDGALLARVRTPKCPLPGRQGVVRQVSRLKGDPALFGAPEQPEDEDDDDEANLGSRIEEAEESLHALQKRVKTQRTFALESEAFWIQHRLSALRLRRTALRAQQSPLLANLGNDVSSTTRALQRAPAVRVSSHAELREADYVAALLLAHITVLSLNAAAQQAQALGSEAVADEVAPLALLRLSLSALLEDAAFWDPTRRESQVTLRRWLQRWCDEAGADEGVEVGPLLDSLGVV</sequence>
<dbReference type="AlphaFoldDB" id="A0AAD3TXM6"/>
<evidence type="ECO:0000313" key="2">
    <source>
        <dbReference type="EMBL" id="GMK58638.1"/>
    </source>
</evidence>
<evidence type="ECO:0000256" key="1">
    <source>
        <dbReference type="SAM" id="MobiDB-lite"/>
    </source>
</evidence>
<gene>
    <name evidence="2" type="ORF">CspeluHIS016_0600800</name>
</gene>
<dbReference type="EMBL" id="BTCM01000006">
    <property type="protein sequence ID" value="GMK58638.1"/>
    <property type="molecule type" value="Genomic_DNA"/>
</dbReference>
<protein>
    <submittedName>
        <fullName evidence="2">Uncharacterized protein</fullName>
    </submittedName>
</protein>
<feature type="compositionally biased region" description="Polar residues" evidence="1">
    <location>
        <begin position="1"/>
        <end position="16"/>
    </location>
</feature>
<feature type="region of interest" description="Disordered" evidence="1">
    <location>
        <begin position="107"/>
        <end position="126"/>
    </location>
</feature>
<feature type="compositionally biased region" description="Acidic residues" evidence="1">
    <location>
        <begin position="116"/>
        <end position="126"/>
    </location>
</feature>